<evidence type="ECO:0000313" key="9">
    <source>
        <dbReference type="Proteomes" id="UP000577346"/>
    </source>
</evidence>
<sequence>MNRRKKIKQLLQAHQKKASAKLAPRKPRYICKADRLKLETEGVEAAPPQAD</sequence>
<dbReference type="InterPro" id="IPR021677">
    <property type="entry name" value="DUF2986"/>
</dbReference>
<dbReference type="EMBL" id="JACGCZ010000052">
    <property type="protein sequence ID" value="MBA6145169.1"/>
    <property type="molecule type" value="Genomic_DNA"/>
</dbReference>
<proteinExistence type="predicted"/>
<dbReference type="Proteomes" id="UP001217631">
    <property type="component" value="Chromosome"/>
</dbReference>
<dbReference type="Proteomes" id="UP000577346">
    <property type="component" value="Unassembled WGS sequence"/>
</dbReference>
<evidence type="ECO:0000313" key="11">
    <source>
        <dbReference type="Proteomes" id="UP001375228"/>
    </source>
</evidence>
<evidence type="ECO:0000313" key="2">
    <source>
        <dbReference type="EMBL" id="MBA6099506.1"/>
    </source>
</evidence>
<dbReference type="EMBL" id="CP146691">
    <property type="protein sequence ID" value="WWY18914.1"/>
    <property type="molecule type" value="Genomic_DNA"/>
</dbReference>
<organism evidence="1 8">
    <name type="scientific">Pseudomonas juntendi</name>
    <dbReference type="NCBI Taxonomy" id="2666183"/>
    <lineage>
        <taxon>Bacteria</taxon>
        <taxon>Pseudomonadati</taxon>
        <taxon>Pseudomonadota</taxon>
        <taxon>Gammaproteobacteria</taxon>
        <taxon>Pseudomonadales</taxon>
        <taxon>Pseudomonadaceae</taxon>
        <taxon>Pseudomonas</taxon>
    </lineage>
</organism>
<dbReference type="Proteomes" id="UP000556620">
    <property type="component" value="Unassembled WGS sequence"/>
</dbReference>
<reference evidence="7 8" key="1">
    <citation type="submission" date="2020-07" db="EMBL/GenBank/DDBJ databases">
        <title>Diversity of carbapenemase encoding genes among Pseudomonas putida group clinical isolates in a tertiary Brazilian hospital.</title>
        <authorList>
            <person name="Alberto-Lei F."/>
            <person name="Nodari C.S."/>
            <person name="Streling A.P."/>
            <person name="Paulino J.T."/>
            <person name="Bessa-Neto F.O."/>
            <person name="Cayo R."/>
            <person name="Gales A.C."/>
        </authorList>
    </citation>
    <scope>NUCLEOTIDE SEQUENCE [LARGE SCALE GENOMIC DNA]</scope>
    <source>
        <strain evidence="4 9">11213</strain>
        <strain evidence="3 10">12273</strain>
        <strain evidence="2 7">12815</strain>
        <strain evidence="1 8">14535</strain>
    </source>
</reference>
<dbReference type="Proteomes" id="UP001375228">
    <property type="component" value="Chromosome"/>
</dbReference>
<protein>
    <submittedName>
        <fullName evidence="1">DUF2986 domain-containing protein</fullName>
    </submittedName>
</protein>
<dbReference type="Pfam" id="PF11661">
    <property type="entry name" value="DUF2986"/>
    <property type="match status" value="1"/>
</dbReference>
<evidence type="ECO:0000313" key="5">
    <source>
        <dbReference type="EMBL" id="WEA18560.1"/>
    </source>
</evidence>
<evidence type="ECO:0000313" key="8">
    <source>
        <dbReference type="Proteomes" id="UP000556620"/>
    </source>
</evidence>
<dbReference type="EMBL" id="JACGCU010000056">
    <property type="protein sequence ID" value="MBA6062066.1"/>
    <property type="molecule type" value="Genomic_DNA"/>
</dbReference>
<keyword evidence="11" id="KW-1185">Reference proteome</keyword>
<reference evidence="6 11" key="3">
    <citation type="submission" date="2024-03" db="EMBL/GenBank/DDBJ databases">
        <title>Pseudomonas juntendi.</title>
        <authorList>
            <person name="Liu Y."/>
        </authorList>
    </citation>
    <scope>NUCLEOTIDE SEQUENCE [LARGE SCALE GENOMIC DNA]</scope>
    <source>
        <strain evidence="6 11">L4046hy</strain>
    </source>
</reference>
<dbReference type="EMBL" id="CP118677">
    <property type="protein sequence ID" value="WEA18560.1"/>
    <property type="molecule type" value="Genomic_DNA"/>
</dbReference>
<accession>A0A7W2JN84</accession>
<dbReference type="Proteomes" id="UP000590738">
    <property type="component" value="Unassembled WGS sequence"/>
</dbReference>
<dbReference type="RefSeq" id="WP_009685121.1">
    <property type="nucleotide sequence ID" value="NZ_BQHP01000021.1"/>
</dbReference>
<evidence type="ECO:0000313" key="4">
    <source>
        <dbReference type="EMBL" id="MBA6150280.1"/>
    </source>
</evidence>
<dbReference type="EMBL" id="JACGCX010000016">
    <property type="protein sequence ID" value="MBA6099506.1"/>
    <property type="molecule type" value="Genomic_DNA"/>
</dbReference>
<dbReference type="EMBL" id="JACGDA010000063">
    <property type="protein sequence ID" value="MBA6150280.1"/>
    <property type="molecule type" value="Genomic_DNA"/>
</dbReference>
<name>A0A7W2JN84_9PSED</name>
<evidence type="ECO:0000313" key="6">
    <source>
        <dbReference type="EMBL" id="WWY18914.1"/>
    </source>
</evidence>
<reference evidence="5" key="2">
    <citation type="submission" date="2023-02" db="EMBL/GenBank/DDBJ databases">
        <title>tmexCD-toprJ-like cluster.</title>
        <authorList>
            <person name="Gao X."/>
            <person name="Wang C."/>
            <person name="Liu J."/>
        </authorList>
    </citation>
    <scope>NUCLEOTIDE SEQUENCE</scope>
    <source>
        <strain evidence="5">GDW21C697WI</strain>
    </source>
</reference>
<evidence type="ECO:0000313" key="1">
    <source>
        <dbReference type="EMBL" id="MBA6062066.1"/>
    </source>
</evidence>
<evidence type="ECO:0000313" key="3">
    <source>
        <dbReference type="EMBL" id="MBA6145169.1"/>
    </source>
</evidence>
<evidence type="ECO:0000313" key="10">
    <source>
        <dbReference type="Proteomes" id="UP000590738"/>
    </source>
</evidence>
<gene>
    <name evidence="3" type="ORF">H4B97_22340</name>
    <name evidence="4" type="ORF">H4C15_22695</name>
    <name evidence="1" type="ORF">H4C44_23155</name>
    <name evidence="2" type="ORF">H4C80_20600</name>
    <name evidence="5" type="ORF">PWA60_14700</name>
    <name evidence="6" type="ORF">V9385_14640</name>
</gene>
<evidence type="ECO:0000313" key="7">
    <source>
        <dbReference type="Proteomes" id="UP000545074"/>
    </source>
</evidence>
<dbReference type="GeneID" id="72419990"/>
<dbReference type="Proteomes" id="UP000545074">
    <property type="component" value="Unassembled WGS sequence"/>
</dbReference>
<dbReference type="AlphaFoldDB" id="A0A7W2JN84"/>